<protein>
    <recommendedName>
        <fullName evidence="8">Abasic site processing protein</fullName>
        <ecNumber evidence="8">3.4.-.-</ecNumber>
    </recommendedName>
</protein>
<evidence type="ECO:0000256" key="7">
    <source>
        <dbReference type="ARBA" id="ARBA00023239"/>
    </source>
</evidence>
<dbReference type="PANTHER" id="PTHR13604:SF0">
    <property type="entry name" value="ABASIC SITE PROCESSING PROTEIN HMCES"/>
    <property type="match status" value="1"/>
</dbReference>
<keyword evidence="7" id="KW-0456">Lyase</keyword>
<dbReference type="SUPFAM" id="SSF143081">
    <property type="entry name" value="BB1717-like"/>
    <property type="match status" value="1"/>
</dbReference>
<evidence type="ECO:0000256" key="6">
    <source>
        <dbReference type="ARBA" id="ARBA00023125"/>
    </source>
</evidence>
<evidence type="ECO:0000256" key="2">
    <source>
        <dbReference type="ARBA" id="ARBA00022670"/>
    </source>
</evidence>
<dbReference type="InterPro" id="IPR003738">
    <property type="entry name" value="SRAP"/>
</dbReference>
<comment type="similarity">
    <text evidence="1 8">Belongs to the SOS response-associated peptidase family.</text>
</comment>
<dbReference type="Proteomes" id="UP001356308">
    <property type="component" value="Unassembled WGS sequence"/>
</dbReference>
<dbReference type="RefSeq" id="WP_272651121.1">
    <property type="nucleotide sequence ID" value="NZ_JAZDDG010000004.1"/>
</dbReference>
<proteinExistence type="inferred from homology"/>
<evidence type="ECO:0000313" key="9">
    <source>
        <dbReference type="EMBL" id="MEE1976422.1"/>
    </source>
</evidence>
<dbReference type="PANTHER" id="PTHR13604">
    <property type="entry name" value="DC12-RELATED"/>
    <property type="match status" value="1"/>
</dbReference>
<organism evidence="9 10">
    <name type="scientific">Maribacter cobaltidurans</name>
    <dbReference type="NCBI Taxonomy" id="1178778"/>
    <lineage>
        <taxon>Bacteria</taxon>
        <taxon>Pseudomonadati</taxon>
        <taxon>Bacteroidota</taxon>
        <taxon>Flavobacteriia</taxon>
        <taxon>Flavobacteriales</taxon>
        <taxon>Flavobacteriaceae</taxon>
        <taxon>Maribacter</taxon>
    </lineage>
</organism>
<keyword evidence="2 8" id="KW-0645">Protease</keyword>
<keyword evidence="10" id="KW-1185">Reference proteome</keyword>
<evidence type="ECO:0000256" key="8">
    <source>
        <dbReference type="RuleBase" id="RU364100"/>
    </source>
</evidence>
<evidence type="ECO:0000313" key="10">
    <source>
        <dbReference type="Proteomes" id="UP001356308"/>
    </source>
</evidence>
<evidence type="ECO:0000256" key="4">
    <source>
        <dbReference type="ARBA" id="ARBA00022801"/>
    </source>
</evidence>
<evidence type="ECO:0000256" key="3">
    <source>
        <dbReference type="ARBA" id="ARBA00022763"/>
    </source>
</evidence>
<gene>
    <name evidence="9" type="ORF">V1I91_10105</name>
</gene>
<name>A0ABU7ITX0_9FLAO</name>
<evidence type="ECO:0000256" key="5">
    <source>
        <dbReference type="ARBA" id="ARBA00023124"/>
    </source>
</evidence>
<sequence>MYFKLSNTAAKETLEKMTKTYFKYPNLYRPQNIIHGLTEATLPIVTMEEPDQLSLAIWGLLPESHTDDWSVFQNNFNTLNFHEESMDSKLWYAETMKERRCLIPITGYFTTLVENGEFYFFKIELKSGEPFYLAGVYNILEDGFITCSILIGRTDDFIKQVQNTVDTMPITISNEERDEWLSQETSPMRIKQLLKRPVKQDFKATSISNELYNFDDINNNLFASFEVPSKELG</sequence>
<dbReference type="Pfam" id="PF02586">
    <property type="entry name" value="SRAP"/>
    <property type="match status" value="1"/>
</dbReference>
<dbReference type="EC" id="3.4.-.-" evidence="8"/>
<comment type="caution">
    <text evidence="9">The sequence shown here is derived from an EMBL/GenBank/DDBJ whole genome shotgun (WGS) entry which is preliminary data.</text>
</comment>
<dbReference type="EMBL" id="JAZDDG010000004">
    <property type="protein sequence ID" value="MEE1976422.1"/>
    <property type="molecule type" value="Genomic_DNA"/>
</dbReference>
<keyword evidence="5" id="KW-0190">Covalent protein-DNA linkage</keyword>
<keyword evidence="6" id="KW-0238">DNA-binding</keyword>
<keyword evidence="3" id="KW-0227">DNA damage</keyword>
<dbReference type="InterPro" id="IPR036590">
    <property type="entry name" value="SRAP-like"/>
</dbReference>
<dbReference type="Gene3D" id="3.90.1680.10">
    <property type="entry name" value="SOS response associated peptidase-like"/>
    <property type="match status" value="1"/>
</dbReference>
<keyword evidence="4 8" id="KW-0378">Hydrolase</keyword>
<accession>A0ABU7ITX0</accession>
<reference evidence="9 10" key="1">
    <citation type="submission" date="2024-01" db="EMBL/GenBank/DDBJ databases">
        <title>Maribacter spp. originated from different algae showed divergent polysaccharides utilization ability.</title>
        <authorList>
            <person name="Wang H."/>
            <person name="Wu Y."/>
        </authorList>
    </citation>
    <scope>NUCLEOTIDE SEQUENCE [LARGE SCALE GENOMIC DNA]</scope>
    <source>
        <strain evidence="9 10">PR1</strain>
    </source>
</reference>
<evidence type="ECO:0000256" key="1">
    <source>
        <dbReference type="ARBA" id="ARBA00008136"/>
    </source>
</evidence>